<keyword evidence="6" id="KW-0411">Iron-sulfur</keyword>
<dbReference type="SFLD" id="SFLDG01387">
    <property type="entry name" value="BtrN-like_SPASM_domain_contain"/>
    <property type="match status" value="1"/>
</dbReference>
<dbReference type="PANTHER" id="PTHR11228">
    <property type="entry name" value="RADICAL SAM DOMAIN PROTEIN"/>
    <property type="match status" value="1"/>
</dbReference>
<dbReference type="SUPFAM" id="SSF102114">
    <property type="entry name" value="Radical SAM enzymes"/>
    <property type="match status" value="1"/>
</dbReference>
<proteinExistence type="predicted"/>
<evidence type="ECO:0000313" key="8">
    <source>
        <dbReference type="EMBL" id="MDA3969119.1"/>
    </source>
</evidence>
<comment type="cofactor">
    <cofactor evidence="1">
        <name>[4Fe-4S] cluster</name>
        <dbReference type="ChEBI" id="CHEBI:49883"/>
    </cofactor>
</comment>
<dbReference type="Pfam" id="PF13186">
    <property type="entry name" value="SPASM"/>
    <property type="match status" value="1"/>
</dbReference>
<dbReference type="SFLD" id="SFLDG01067">
    <property type="entry name" value="SPASM/twitch_domain_containing"/>
    <property type="match status" value="1"/>
</dbReference>
<reference evidence="8 9" key="1">
    <citation type="submission" date="2023-01" db="EMBL/GenBank/DDBJ databases">
        <title>Description of Helicobacter ibis sp. nov. isolated from faecal droppings of black-faced ibis (Theristicus melanopis).</title>
        <authorList>
            <person name="Lopez-Cantillo M."/>
            <person name="Vidal-Veuthey B."/>
            <person name="Mella A."/>
            <person name="De La Haba R."/>
            <person name="Collado L."/>
        </authorList>
    </citation>
    <scope>NUCLEOTIDE SEQUENCE [LARGE SCALE GENOMIC DNA]</scope>
    <source>
        <strain evidence="8 9">A82</strain>
    </source>
</reference>
<dbReference type="PROSITE" id="PS51918">
    <property type="entry name" value="RADICAL_SAM"/>
    <property type="match status" value="1"/>
</dbReference>
<sequence length="317" mass="36262">MTNEEYVLSKIDRFSAGGGGLYSSFPRFIKLETSSNCTARCLMCGIDEWKRGGAIMKDELFFKIANEIILHKNDVTKVALFVGNEPLLDKSLAFKIKKFKDSNIAVNFSTNASLLDFKKAKEILDSGLDAINFSIDSLDKKEYEKIRKNLIFERVMANVICFLKMRNEKNYKTKIRVSIIKSNANKECFDEIYNFWARVLDVSRGDSIRIDDLSYVYGTDSKKDTIEQMQGNMEEIYKEANKKPCYILWNTMVIKCDGSVALCNVDQCRNVILGDLNTQSIQEIWTTSKVKEAYKQAHLKGGRGRINLCKNCLGWLE</sequence>
<dbReference type="RefSeq" id="WP_271021415.1">
    <property type="nucleotide sequence ID" value="NZ_JAQHXR010000002.1"/>
</dbReference>
<name>A0ABT4VEJ8_9HELI</name>
<dbReference type="InterPro" id="IPR034391">
    <property type="entry name" value="AdoMet-like_SPASM_containing"/>
</dbReference>
<dbReference type="InterPro" id="IPR013785">
    <property type="entry name" value="Aldolase_TIM"/>
</dbReference>
<evidence type="ECO:0000256" key="5">
    <source>
        <dbReference type="ARBA" id="ARBA00023004"/>
    </source>
</evidence>
<keyword evidence="9" id="KW-1185">Reference proteome</keyword>
<dbReference type="InterPro" id="IPR058240">
    <property type="entry name" value="rSAM_sf"/>
</dbReference>
<evidence type="ECO:0000259" key="7">
    <source>
        <dbReference type="PROSITE" id="PS51918"/>
    </source>
</evidence>
<keyword evidence="3" id="KW-0949">S-adenosyl-L-methionine</keyword>
<gene>
    <name evidence="8" type="ORF">PF021_05450</name>
</gene>
<dbReference type="PANTHER" id="PTHR11228:SF7">
    <property type="entry name" value="PQQA PEPTIDE CYCLASE"/>
    <property type="match status" value="1"/>
</dbReference>
<dbReference type="CDD" id="cd01335">
    <property type="entry name" value="Radical_SAM"/>
    <property type="match status" value="1"/>
</dbReference>
<evidence type="ECO:0000256" key="1">
    <source>
        <dbReference type="ARBA" id="ARBA00001966"/>
    </source>
</evidence>
<dbReference type="EMBL" id="JAQHXR010000002">
    <property type="protein sequence ID" value="MDA3969119.1"/>
    <property type="molecule type" value="Genomic_DNA"/>
</dbReference>
<organism evidence="8 9">
    <name type="scientific">Helicobacter ibis</name>
    <dbReference type="NCBI Taxonomy" id="2962633"/>
    <lineage>
        <taxon>Bacteria</taxon>
        <taxon>Pseudomonadati</taxon>
        <taxon>Campylobacterota</taxon>
        <taxon>Epsilonproteobacteria</taxon>
        <taxon>Campylobacterales</taxon>
        <taxon>Helicobacteraceae</taxon>
        <taxon>Helicobacter</taxon>
    </lineage>
</organism>
<feature type="domain" description="Radical SAM core" evidence="7">
    <location>
        <begin position="23"/>
        <end position="243"/>
    </location>
</feature>
<accession>A0ABT4VEJ8</accession>
<dbReference type="Gene3D" id="3.20.20.70">
    <property type="entry name" value="Aldolase class I"/>
    <property type="match status" value="1"/>
</dbReference>
<dbReference type="InterPro" id="IPR023885">
    <property type="entry name" value="4Fe4S-binding_SPASM_dom"/>
</dbReference>
<evidence type="ECO:0000256" key="6">
    <source>
        <dbReference type="ARBA" id="ARBA00023014"/>
    </source>
</evidence>
<evidence type="ECO:0000313" key="9">
    <source>
        <dbReference type="Proteomes" id="UP001210261"/>
    </source>
</evidence>
<dbReference type="Pfam" id="PF04055">
    <property type="entry name" value="Radical_SAM"/>
    <property type="match status" value="1"/>
</dbReference>
<evidence type="ECO:0000256" key="3">
    <source>
        <dbReference type="ARBA" id="ARBA00022691"/>
    </source>
</evidence>
<protein>
    <submittedName>
        <fullName evidence="8">Radical SAM protein</fullName>
    </submittedName>
</protein>
<dbReference type="InterPro" id="IPR050377">
    <property type="entry name" value="Radical_SAM_PqqE_MftC-like"/>
</dbReference>
<comment type="caution">
    <text evidence="8">The sequence shown here is derived from an EMBL/GenBank/DDBJ whole genome shotgun (WGS) entry which is preliminary data.</text>
</comment>
<evidence type="ECO:0000256" key="4">
    <source>
        <dbReference type="ARBA" id="ARBA00022723"/>
    </source>
</evidence>
<dbReference type="InterPro" id="IPR007197">
    <property type="entry name" value="rSAM"/>
</dbReference>
<keyword evidence="5" id="KW-0408">Iron</keyword>
<dbReference type="Proteomes" id="UP001210261">
    <property type="component" value="Unassembled WGS sequence"/>
</dbReference>
<evidence type="ECO:0000256" key="2">
    <source>
        <dbReference type="ARBA" id="ARBA00022485"/>
    </source>
</evidence>
<dbReference type="SFLD" id="SFLDS00029">
    <property type="entry name" value="Radical_SAM"/>
    <property type="match status" value="1"/>
</dbReference>
<keyword evidence="4" id="KW-0479">Metal-binding</keyword>
<keyword evidence="2" id="KW-0004">4Fe-4S</keyword>